<gene>
    <name evidence="1" type="ORF">EJB05_02657</name>
</gene>
<dbReference type="EMBL" id="RWGY01000002">
    <property type="protein sequence ID" value="TVU51246.1"/>
    <property type="molecule type" value="Genomic_DNA"/>
</dbReference>
<evidence type="ECO:0000313" key="1">
    <source>
        <dbReference type="EMBL" id="TVU51246.1"/>
    </source>
</evidence>
<reference evidence="1 2" key="1">
    <citation type="journal article" date="2019" name="Sci. Rep.">
        <title>A high-quality genome of Eragrostis curvula grass provides insights into Poaceae evolution and supports new strategies to enhance forage quality.</title>
        <authorList>
            <person name="Carballo J."/>
            <person name="Santos B.A.C.M."/>
            <person name="Zappacosta D."/>
            <person name="Garbus I."/>
            <person name="Selva J.P."/>
            <person name="Gallo C.A."/>
            <person name="Diaz A."/>
            <person name="Albertini E."/>
            <person name="Caccamo M."/>
            <person name="Echenique V."/>
        </authorList>
    </citation>
    <scope>NUCLEOTIDE SEQUENCE [LARGE SCALE GENOMIC DNA]</scope>
    <source>
        <strain evidence="2">cv. Victoria</strain>
        <tissue evidence="1">Leaf</tissue>
    </source>
</reference>
<proteinExistence type="predicted"/>
<organism evidence="1 2">
    <name type="scientific">Eragrostis curvula</name>
    <name type="common">weeping love grass</name>
    <dbReference type="NCBI Taxonomy" id="38414"/>
    <lineage>
        <taxon>Eukaryota</taxon>
        <taxon>Viridiplantae</taxon>
        <taxon>Streptophyta</taxon>
        <taxon>Embryophyta</taxon>
        <taxon>Tracheophyta</taxon>
        <taxon>Spermatophyta</taxon>
        <taxon>Magnoliopsida</taxon>
        <taxon>Liliopsida</taxon>
        <taxon>Poales</taxon>
        <taxon>Poaceae</taxon>
        <taxon>PACMAD clade</taxon>
        <taxon>Chloridoideae</taxon>
        <taxon>Eragrostideae</taxon>
        <taxon>Eragrostidinae</taxon>
        <taxon>Eragrostis</taxon>
    </lineage>
</organism>
<name>A0A5J9WTV2_9POAL</name>
<keyword evidence="2" id="KW-1185">Reference proteome</keyword>
<protein>
    <submittedName>
        <fullName evidence="1">Uncharacterized protein</fullName>
    </submittedName>
</protein>
<dbReference type="AlphaFoldDB" id="A0A5J9WTV2"/>
<comment type="caution">
    <text evidence="1">The sequence shown here is derived from an EMBL/GenBank/DDBJ whole genome shotgun (WGS) entry which is preliminary data.</text>
</comment>
<dbReference type="Gramene" id="TVU51246">
    <property type="protein sequence ID" value="TVU51246"/>
    <property type="gene ID" value="EJB05_02657"/>
</dbReference>
<sequence length="79" mass="9332">LCNWTAEVLIYSFDLVDRWLGYNQASWRCRRAVRDCTLWWLQVDSRSSTLASAAAARRSSMLESLMARLLLEHRRRQIT</sequence>
<feature type="non-terminal residue" evidence="1">
    <location>
        <position position="1"/>
    </location>
</feature>
<accession>A0A5J9WTV2</accession>
<evidence type="ECO:0000313" key="2">
    <source>
        <dbReference type="Proteomes" id="UP000324897"/>
    </source>
</evidence>
<dbReference type="Proteomes" id="UP000324897">
    <property type="component" value="Chromosome 6"/>
</dbReference>